<dbReference type="Proteomes" id="UP001302274">
    <property type="component" value="Unassembled WGS sequence"/>
</dbReference>
<evidence type="ECO:0000313" key="2">
    <source>
        <dbReference type="EMBL" id="MEA9356689.1"/>
    </source>
</evidence>
<keyword evidence="1" id="KW-1133">Transmembrane helix</keyword>
<dbReference type="RefSeq" id="WP_323576533.1">
    <property type="nucleotide sequence ID" value="NZ_JAYGJQ010000002.1"/>
</dbReference>
<evidence type="ECO:0000313" key="3">
    <source>
        <dbReference type="Proteomes" id="UP001302274"/>
    </source>
</evidence>
<organism evidence="2 3">
    <name type="scientific">Bacteriovorax antarcticus</name>
    <dbReference type="NCBI Taxonomy" id="3088717"/>
    <lineage>
        <taxon>Bacteria</taxon>
        <taxon>Pseudomonadati</taxon>
        <taxon>Bdellovibrionota</taxon>
        <taxon>Bacteriovoracia</taxon>
        <taxon>Bacteriovoracales</taxon>
        <taxon>Bacteriovoracaceae</taxon>
        <taxon>Bacteriovorax</taxon>
    </lineage>
</organism>
<feature type="transmembrane region" description="Helical" evidence="1">
    <location>
        <begin position="285"/>
        <end position="302"/>
    </location>
</feature>
<keyword evidence="3" id="KW-1185">Reference proteome</keyword>
<sequence>MVILFFINRLTFLIKAPITLGGDESYEMNVMLQNILKGHFSAVFDYVQPHHYFGTLVQAFITLPFHLFMPTNEAGIFLSIIFIQTITLWFVLNMATKHYNQNTSRWLFISFILAPIGIIITSISSDTAGNATLSLIFFLLLDRMISNDDYRKATFISLIAILIDVSFLPLALYILIPYRQKIKTVLFKERFSLFHFIVSLFILFESFILLKLVKKTLTLGDRISHYNLDWALQTSYQHFLGEHSLLLLKVKPLNVAAFGLFLLMIFLIFLSMIIKRPLAKKSKEIAGISIYFFVYALIFYYLKTDEPYATRTLAINSEYWQLWFYATLFLIVINLNFIKNIKMSFVSYLLLTAFTLMFTLYYSGNLNNFQAYNLDFDRPNPRPKMDTIDNCITAINNYNFTSEQKEIAIRGCNAREQDPTRIKSLVPIDGLFYFGIGVQNFYRNDLGKNLCLLLNDEHSTSECIRGYEHSVTSKTIY</sequence>
<feature type="transmembrane region" description="Helical" evidence="1">
    <location>
        <begin position="253"/>
        <end position="273"/>
    </location>
</feature>
<protein>
    <submittedName>
        <fullName evidence="2">Uncharacterized protein</fullName>
    </submittedName>
</protein>
<evidence type="ECO:0000256" key="1">
    <source>
        <dbReference type="SAM" id="Phobius"/>
    </source>
</evidence>
<dbReference type="EMBL" id="JAYGJQ010000002">
    <property type="protein sequence ID" value="MEA9356689.1"/>
    <property type="molecule type" value="Genomic_DNA"/>
</dbReference>
<feature type="transmembrane region" description="Helical" evidence="1">
    <location>
        <begin position="322"/>
        <end position="338"/>
    </location>
</feature>
<accession>A0ABU5VUH4</accession>
<name>A0ABU5VUH4_9BACT</name>
<feature type="transmembrane region" description="Helical" evidence="1">
    <location>
        <begin position="108"/>
        <end position="141"/>
    </location>
</feature>
<feature type="transmembrane region" description="Helical" evidence="1">
    <location>
        <begin position="190"/>
        <end position="210"/>
    </location>
</feature>
<comment type="caution">
    <text evidence="2">The sequence shown here is derived from an EMBL/GenBank/DDBJ whole genome shotgun (WGS) entry which is preliminary data.</text>
</comment>
<feature type="transmembrane region" description="Helical" evidence="1">
    <location>
        <begin position="345"/>
        <end position="364"/>
    </location>
</feature>
<keyword evidence="1" id="KW-0812">Transmembrane</keyword>
<gene>
    <name evidence="2" type="ORF">SHI21_10760</name>
</gene>
<feature type="transmembrane region" description="Helical" evidence="1">
    <location>
        <begin position="153"/>
        <end position="178"/>
    </location>
</feature>
<keyword evidence="1" id="KW-0472">Membrane</keyword>
<proteinExistence type="predicted"/>
<feature type="transmembrane region" description="Helical" evidence="1">
    <location>
        <begin position="74"/>
        <end position="96"/>
    </location>
</feature>
<reference evidence="2 3" key="1">
    <citation type="submission" date="2023-11" db="EMBL/GenBank/DDBJ databases">
        <title>A Novel Polar Bacteriovorax (B. antarcticus) Isolated from the Biocrust in Antarctica.</title>
        <authorList>
            <person name="Mun W."/>
            <person name="Choi S.Y."/>
            <person name="Mitchell R.J."/>
        </authorList>
    </citation>
    <scope>NUCLEOTIDE SEQUENCE [LARGE SCALE GENOMIC DNA]</scope>
    <source>
        <strain evidence="2 3">PP10</strain>
    </source>
</reference>